<dbReference type="GO" id="GO:0005829">
    <property type="term" value="C:cytosol"/>
    <property type="evidence" value="ECO:0007669"/>
    <property type="project" value="TreeGrafter"/>
</dbReference>
<feature type="domain" description="Asparagine synthetase" evidence="1">
    <location>
        <begin position="172"/>
        <end position="225"/>
    </location>
</feature>
<gene>
    <name evidence="2" type="ORF">TM448A00604_0014</name>
    <name evidence="3" type="ORF">TM448B00314_0041</name>
</gene>
<dbReference type="Gene3D" id="3.40.50.620">
    <property type="entry name" value="HUPs"/>
    <property type="match status" value="1"/>
</dbReference>
<dbReference type="CDD" id="cd01991">
    <property type="entry name" value="Asn_synthase_B_C"/>
    <property type="match status" value="1"/>
</dbReference>
<dbReference type="InterPro" id="IPR001962">
    <property type="entry name" value="Asn_synthase"/>
</dbReference>
<dbReference type="InterPro" id="IPR051786">
    <property type="entry name" value="ASN_synthetase/amidase"/>
</dbReference>
<dbReference type="EMBL" id="MT144032">
    <property type="protein sequence ID" value="QJA47119.1"/>
    <property type="molecule type" value="Genomic_DNA"/>
</dbReference>
<name>A0A6H1ZI30_9ZZZZ</name>
<dbReference type="PANTHER" id="PTHR43284:SF1">
    <property type="entry name" value="ASPARAGINE SYNTHETASE"/>
    <property type="match status" value="1"/>
</dbReference>
<evidence type="ECO:0000313" key="3">
    <source>
        <dbReference type="EMBL" id="QJH94981.1"/>
    </source>
</evidence>
<dbReference type="AlphaFoldDB" id="A0A6H1ZI30"/>
<organism evidence="2">
    <name type="scientific">viral metagenome</name>
    <dbReference type="NCBI Taxonomy" id="1070528"/>
    <lineage>
        <taxon>unclassified sequences</taxon>
        <taxon>metagenomes</taxon>
        <taxon>organismal metagenomes</taxon>
    </lineage>
</organism>
<feature type="domain" description="Asparagine synthetase" evidence="1">
    <location>
        <begin position="35"/>
        <end position="147"/>
    </location>
</feature>
<dbReference type="GO" id="GO:0006529">
    <property type="term" value="P:asparagine biosynthetic process"/>
    <property type="evidence" value="ECO:0007669"/>
    <property type="project" value="InterPro"/>
</dbReference>
<dbReference type="Pfam" id="PF00733">
    <property type="entry name" value="Asn_synthase"/>
    <property type="match status" value="2"/>
</dbReference>
<evidence type="ECO:0000259" key="1">
    <source>
        <dbReference type="Pfam" id="PF00733"/>
    </source>
</evidence>
<reference evidence="2" key="1">
    <citation type="submission" date="2020-03" db="EMBL/GenBank/DDBJ databases">
        <title>The deep terrestrial virosphere.</title>
        <authorList>
            <person name="Holmfeldt K."/>
            <person name="Nilsson E."/>
            <person name="Simone D."/>
            <person name="Lopez-Fernandez M."/>
            <person name="Wu X."/>
            <person name="de Brujin I."/>
            <person name="Lundin D."/>
            <person name="Andersson A."/>
            <person name="Bertilsson S."/>
            <person name="Dopson M."/>
        </authorList>
    </citation>
    <scope>NUCLEOTIDE SEQUENCE</scope>
    <source>
        <strain evidence="2">TM448A00604</strain>
        <strain evidence="3">TM448B00314</strain>
    </source>
</reference>
<dbReference type="GO" id="GO:0004066">
    <property type="term" value="F:asparagine synthase (glutamine-hydrolyzing) activity"/>
    <property type="evidence" value="ECO:0007669"/>
    <property type="project" value="InterPro"/>
</dbReference>
<dbReference type="InterPro" id="IPR014729">
    <property type="entry name" value="Rossmann-like_a/b/a_fold"/>
</dbReference>
<dbReference type="PANTHER" id="PTHR43284">
    <property type="entry name" value="ASPARAGINE SYNTHETASE (GLUTAMINE-HYDROLYZING)"/>
    <property type="match status" value="1"/>
</dbReference>
<protein>
    <submittedName>
        <fullName evidence="2">Putative asparagine synthase</fullName>
    </submittedName>
</protein>
<accession>A0A6H1ZI30</accession>
<proteinExistence type="predicted"/>
<evidence type="ECO:0000313" key="2">
    <source>
        <dbReference type="EMBL" id="QJA47119.1"/>
    </source>
</evidence>
<dbReference type="EMBL" id="MT144610">
    <property type="protein sequence ID" value="QJH94981.1"/>
    <property type="molecule type" value="Genomic_DNA"/>
</dbReference>
<sequence>MIVNPKNWGYICEVPTIKEIEETMREAVANTNCPNLCLSGGVDSSLTLHFMSSIFPKVNCFTIAQSENHPDYYYSKLIASKYKTNHFLLVPNKHDIKAEMKKEDAPGDVAVRLLFKFIGNYTNSVITTDCIDELACGYYRHEEFPTDETFRELLSELEKSHLEPLHKNSGDVAVHVPYATQKIIHLFLRIPLKDKIRKRHIMSIASKYIPEEIVNRRKYGFCAALDNIEVQYGI</sequence>
<dbReference type="SUPFAM" id="SSF52402">
    <property type="entry name" value="Adenine nucleotide alpha hydrolases-like"/>
    <property type="match status" value="1"/>
</dbReference>